<keyword evidence="3" id="KW-1185">Reference proteome</keyword>
<evidence type="ECO:0000313" key="3">
    <source>
        <dbReference type="Proteomes" id="UP001229651"/>
    </source>
</evidence>
<evidence type="ECO:0000256" key="1">
    <source>
        <dbReference type="SAM" id="MobiDB-lite"/>
    </source>
</evidence>
<dbReference type="Proteomes" id="UP001229651">
    <property type="component" value="Unassembled WGS sequence"/>
</dbReference>
<dbReference type="EMBL" id="JAUSUT010000001">
    <property type="protein sequence ID" value="MDQ0381272.1"/>
    <property type="molecule type" value="Genomic_DNA"/>
</dbReference>
<comment type="caution">
    <text evidence="2">The sequence shown here is derived from an EMBL/GenBank/DDBJ whole genome shotgun (WGS) entry which is preliminary data.</text>
</comment>
<evidence type="ECO:0000313" key="2">
    <source>
        <dbReference type="EMBL" id="MDQ0381272.1"/>
    </source>
</evidence>
<accession>A0ABU0F124</accession>
<organism evidence="2 3">
    <name type="scientific">Amycolatopsis thermophila</name>
    <dbReference type="NCBI Taxonomy" id="206084"/>
    <lineage>
        <taxon>Bacteria</taxon>
        <taxon>Bacillati</taxon>
        <taxon>Actinomycetota</taxon>
        <taxon>Actinomycetes</taxon>
        <taxon>Pseudonocardiales</taxon>
        <taxon>Pseudonocardiaceae</taxon>
        <taxon>Amycolatopsis</taxon>
    </lineage>
</organism>
<name>A0ABU0F124_9PSEU</name>
<sequence length="223" mass="22951">MTAGVAHPRPATPRGGPWSPAVRRLLHERGVDPRSFDVGPHRLTRRILETLLAVPDPVPAGGGTDGHVVAHAHARVRELAGDDLAVCLAAAVVRAWQETQDQALTRLVLDSGGRRRELPPVTDRDRITTALTAARAPAASGGVRLVLGSAPGIRLVPSAADGEVVIAAGAPSPAVVPVRLATGECTIGCRTTVPLTLVSTGTDAASLLGAVVTAAERYAGRET</sequence>
<gene>
    <name evidence="2" type="ORF">FB470_005266</name>
</gene>
<protein>
    <submittedName>
        <fullName evidence="2">Uncharacterized protein</fullName>
    </submittedName>
</protein>
<feature type="region of interest" description="Disordered" evidence="1">
    <location>
        <begin position="1"/>
        <end position="20"/>
    </location>
</feature>
<proteinExistence type="predicted"/>
<reference evidence="2 3" key="1">
    <citation type="submission" date="2023-07" db="EMBL/GenBank/DDBJ databases">
        <title>Sequencing the genomes of 1000 actinobacteria strains.</title>
        <authorList>
            <person name="Klenk H.-P."/>
        </authorList>
    </citation>
    <scope>NUCLEOTIDE SEQUENCE [LARGE SCALE GENOMIC DNA]</scope>
    <source>
        <strain evidence="2 3">DSM 45805</strain>
    </source>
</reference>
<dbReference type="RefSeq" id="WP_306995808.1">
    <property type="nucleotide sequence ID" value="NZ_JAUSUT010000001.1"/>
</dbReference>